<comment type="caution">
    <text evidence="10">The sequence shown here is derived from an EMBL/GenBank/DDBJ whole genome shotgun (WGS) entry which is preliminary data.</text>
</comment>
<keyword evidence="1 8" id="KW-0963">Cytoplasm</keyword>
<dbReference type="PRINTS" id="PR00474">
    <property type="entry name" value="GLU5KINASE"/>
</dbReference>
<dbReference type="PANTHER" id="PTHR43654">
    <property type="entry name" value="GLUTAMATE 5-KINASE"/>
    <property type="match status" value="1"/>
</dbReference>
<feature type="binding site" evidence="8">
    <location>
        <begin position="243"/>
        <end position="249"/>
    </location>
    <ligand>
        <name>ATP</name>
        <dbReference type="ChEBI" id="CHEBI:30616"/>
    </ligand>
</feature>
<dbReference type="InterPro" id="IPR011529">
    <property type="entry name" value="Glu_5kinase"/>
</dbReference>
<dbReference type="GO" id="GO:0055129">
    <property type="term" value="P:L-proline biosynthetic process"/>
    <property type="evidence" value="ECO:0007669"/>
    <property type="project" value="UniProtKB-UniRule"/>
</dbReference>
<evidence type="ECO:0000313" key="11">
    <source>
        <dbReference type="Proteomes" id="UP000824078"/>
    </source>
</evidence>
<dbReference type="EC" id="2.7.2.11" evidence="8"/>
<dbReference type="FunFam" id="3.40.1160.10:FF:000018">
    <property type="entry name" value="Glutamate 5-kinase"/>
    <property type="match status" value="1"/>
</dbReference>
<dbReference type="CDD" id="cd21157">
    <property type="entry name" value="PUA_G5K"/>
    <property type="match status" value="1"/>
</dbReference>
<keyword evidence="4 8" id="KW-0808">Transferase</keyword>
<keyword evidence="5 8" id="KW-0547">Nucleotide-binding</keyword>
<reference evidence="10" key="2">
    <citation type="journal article" date="2021" name="PeerJ">
        <title>Extensive microbial diversity within the chicken gut microbiome revealed by metagenomics and culture.</title>
        <authorList>
            <person name="Gilroy R."/>
            <person name="Ravi A."/>
            <person name="Getino M."/>
            <person name="Pursley I."/>
            <person name="Horton D.L."/>
            <person name="Alikhan N.F."/>
            <person name="Baker D."/>
            <person name="Gharbi K."/>
            <person name="Hall N."/>
            <person name="Watson M."/>
            <person name="Adriaenssens E.M."/>
            <person name="Foster-Nyarko E."/>
            <person name="Jarju S."/>
            <person name="Secka A."/>
            <person name="Antonio M."/>
            <person name="Oren A."/>
            <person name="Chaudhuri R.R."/>
            <person name="La Ragione R."/>
            <person name="Hildebrand F."/>
            <person name="Pallen M.J."/>
        </authorList>
    </citation>
    <scope>NUCLEOTIDE SEQUENCE</scope>
    <source>
        <strain evidence="10">ChiHjej12B11-29160</strain>
    </source>
</reference>
<feature type="binding site" evidence="8">
    <location>
        <position position="169"/>
    </location>
    <ligand>
        <name>substrate</name>
    </ligand>
</feature>
<dbReference type="EMBL" id="DVMQ01000007">
    <property type="protein sequence ID" value="HIU23763.1"/>
    <property type="molecule type" value="Genomic_DNA"/>
</dbReference>
<proteinExistence type="inferred from homology"/>
<evidence type="ECO:0000256" key="2">
    <source>
        <dbReference type="ARBA" id="ARBA00022605"/>
    </source>
</evidence>
<comment type="similarity">
    <text evidence="8">Belongs to the glutamate 5-kinase family.</text>
</comment>
<dbReference type="Gene3D" id="3.40.1160.10">
    <property type="entry name" value="Acetylglutamate kinase-like"/>
    <property type="match status" value="1"/>
</dbReference>
<dbReference type="GO" id="GO:0003723">
    <property type="term" value="F:RNA binding"/>
    <property type="evidence" value="ECO:0007669"/>
    <property type="project" value="InterPro"/>
</dbReference>
<dbReference type="InterPro" id="IPR005715">
    <property type="entry name" value="Glu_5kinase/COase_Synthase"/>
</dbReference>
<dbReference type="PROSITE" id="PS00902">
    <property type="entry name" value="GLUTAMATE_5_KINASE"/>
    <property type="match status" value="1"/>
</dbReference>
<dbReference type="SUPFAM" id="SSF88697">
    <property type="entry name" value="PUA domain-like"/>
    <property type="match status" value="1"/>
</dbReference>
<name>A0A9D1HY49_9ACTN</name>
<dbReference type="InterPro" id="IPR041739">
    <property type="entry name" value="G5K_ProB"/>
</dbReference>
<dbReference type="InterPro" id="IPR036974">
    <property type="entry name" value="PUA_sf"/>
</dbReference>
<dbReference type="PANTHER" id="PTHR43654:SF1">
    <property type="entry name" value="ISOPENTENYL PHOSPHATE KINASE"/>
    <property type="match status" value="1"/>
</dbReference>
<evidence type="ECO:0000256" key="7">
    <source>
        <dbReference type="ARBA" id="ARBA00022840"/>
    </source>
</evidence>
<evidence type="ECO:0000256" key="4">
    <source>
        <dbReference type="ARBA" id="ARBA00022679"/>
    </source>
</evidence>
<evidence type="ECO:0000313" key="10">
    <source>
        <dbReference type="EMBL" id="HIU23763.1"/>
    </source>
</evidence>
<keyword evidence="2 8" id="KW-0028">Amino-acid biosynthesis</keyword>
<dbReference type="Gene3D" id="2.30.130.10">
    <property type="entry name" value="PUA domain"/>
    <property type="match status" value="1"/>
</dbReference>
<sequence>MTSIKQTPSSQPSGTVAYEVNECGQISTSGPLVSSGATVVAKVGSSTLMGPDDELDRSFIRSLCEQICALRSRGLRVILVSSGAAATGRARLGFDARPSDIPTLQACASAGQAALTEAYAEVLAERGVPCGQVLLTRADVTDRTGYLNARNTLERLLELGAVPVVNENDTVSVREFTFGDNDMLGAIVATLIDADLYVILSDVAGLYTANPQENPSAQLITRVEHVDGRIISMAGGTESSYGTGGMATKVRAGRAMLAAGIPMVVCEGRMPEALQRAVDGTVPGTLFAPAESASIHHEQARKLWIGLAGVSRGALIADDGACRALINRGASLLPVGVIDVHGDFNAGDIVSIYSRAGDLVARGICRFSSDEMRKIRGLRLDIISRFLSDRADSPAVHRDEMLVF</sequence>
<dbReference type="GO" id="GO:0005524">
    <property type="term" value="F:ATP binding"/>
    <property type="evidence" value="ECO:0007669"/>
    <property type="project" value="UniProtKB-KW"/>
</dbReference>
<dbReference type="Pfam" id="PF00696">
    <property type="entry name" value="AA_kinase"/>
    <property type="match status" value="1"/>
</dbReference>
<dbReference type="SMART" id="SM00359">
    <property type="entry name" value="PUA"/>
    <property type="match status" value="1"/>
</dbReference>
<evidence type="ECO:0000256" key="8">
    <source>
        <dbReference type="HAMAP-Rule" id="MF_00456"/>
    </source>
</evidence>
<dbReference type="CDD" id="cd04242">
    <property type="entry name" value="AAK_G5K_ProB"/>
    <property type="match status" value="1"/>
</dbReference>
<comment type="subcellular location">
    <subcellularLocation>
        <location evidence="8">Cytoplasm</location>
    </subcellularLocation>
</comment>
<dbReference type="InterPro" id="IPR001057">
    <property type="entry name" value="Glu/AcGlu_kinase"/>
</dbReference>
<evidence type="ECO:0000256" key="3">
    <source>
        <dbReference type="ARBA" id="ARBA00022650"/>
    </source>
</evidence>
<dbReference type="NCBIfam" id="TIGR01027">
    <property type="entry name" value="proB"/>
    <property type="match status" value="1"/>
</dbReference>
<evidence type="ECO:0000259" key="9">
    <source>
        <dbReference type="SMART" id="SM00359"/>
    </source>
</evidence>
<dbReference type="GO" id="GO:0004349">
    <property type="term" value="F:glutamate 5-kinase activity"/>
    <property type="evidence" value="ECO:0007669"/>
    <property type="project" value="UniProtKB-UniRule"/>
</dbReference>
<evidence type="ECO:0000256" key="6">
    <source>
        <dbReference type="ARBA" id="ARBA00022777"/>
    </source>
</evidence>
<dbReference type="PIRSF" id="PIRSF000729">
    <property type="entry name" value="GK"/>
    <property type="match status" value="1"/>
</dbReference>
<dbReference type="InterPro" id="IPR015947">
    <property type="entry name" value="PUA-like_sf"/>
</dbReference>
<evidence type="ECO:0000256" key="5">
    <source>
        <dbReference type="ARBA" id="ARBA00022741"/>
    </source>
</evidence>
<feature type="binding site" evidence="8">
    <location>
        <position position="82"/>
    </location>
    <ligand>
        <name>substrate</name>
    </ligand>
</feature>
<evidence type="ECO:0000256" key="1">
    <source>
        <dbReference type="ARBA" id="ARBA00022490"/>
    </source>
</evidence>
<feature type="domain" description="PUA" evidence="9">
    <location>
        <begin position="313"/>
        <end position="387"/>
    </location>
</feature>
<dbReference type="InterPro" id="IPR036393">
    <property type="entry name" value="AceGlu_kinase-like_sf"/>
</dbReference>
<dbReference type="HAMAP" id="MF_00456">
    <property type="entry name" value="ProB"/>
    <property type="match status" value="1"/>
</dbReference>
<accession>A0A9D1HY49</accession>
<protein>
    <recommendedName>
        <fullName evidence="8">Glutamate 5-kinase</fullName>
        <ecNumber evidence="8">2.7.2.11</ecNumber>
    </recommendedName>
    <alternativeName>
        <fullName evidence="8">Gamma-glutamyl kinase</fullName>
        <shortName evidence="8">GK</shortName>
    </alternativeName>
</protein>
<dbReference type="PROSITE" id="PS50890">
    <property type="entry name" value="PUA"/>
    <property type="match status" value="1"/>
</dbReference>
<dbReference type="InterPro" id="IPR019797">
    <property type="entry name" value="Glutamate_5-kinase_CS"/>
</dbReference>
<dbReference type="AlphaFoldDB" id="A0A9D1HY49"/>
<keyword evidence="7 8" id="KW-0067">ATP-binding</keyword>
<comment type="function">
    <text evidence="8">Catalyzes the transfer of a phosphate group to glutamate to form L-glutamate 5-phosphate.</text>
</comment>
<dbReference type="Pfam" id="PF01472">
    <property type="entry name" value="PUA"/>
    <property type="match status" value="1"/>
</dbReference>
<keyword evidence="6 8" id="KW-0418">Kinase</keyword>
<dbReference type="InterPro" id="IPR002478">
    <property type="entry name" value="PUA"/>
</dbReference>
<feature type="binding site" evidence="8">
    <location>
        <begin position="201"/>
        <end position="202"/>
    </location>
    <ligand>
        <name>ATP</name>
        <dbReference type="ChEBI" id="CHEBI:30616"/>
    </ligand>
</feature>
<comment type="pathway">
    <text evidence="8">Amino-acid biosynthesis; L-proline biosynthesis; L-glutamate 5-semialdehyde from L-glutamate: step 1/2.</text>
</comment>
<dbReference type="Proteomes" id="UP000824078">
    <property type="component" value="Unassembled WGS sequence"/>
</dbReference>
<gene>
    <name evidence="8 10" type="primary">proB</name>
    <name evidence="10" type="ORF">IAD17_02415</name>
</gene>
<dbReference type="GO" id="GO:0005829">
    <property type="term" value="C:cytosol"/>
    <property type="evidence" value="ECO:0007669"/>
    <property type="project" value="TreeGrafter"/>
</dbReference>
<feature type="binding site" evidence="8">
    <location>
        <position position="42"/>
    </location>
    <ligand>
        <name>ATP</name>
        <dbReference type="ChEBI" id="CHEBI:30616"/>
    </ligand>
</feature>
<keyword evidence="3 8" id="KW-0641">Proline biosynthesis</keyword>
<feature type="binding site" evidence="8">
    <location>
        <position position="181"/>
    </location>
    <ligand>
        <name>substrate</name>
    </ligand>
</feature>
<reference evidence="10" key="1">
    <citation type="submission" date="2020-10" db="EMBL/GenBank/DDBJ databases">
        <authorList>
            <person name="Gilroy R."/>
        </authorList>
    </citation>
    <scope>NUCLEOTIDE SEQUENCE</scope>
    <source>
        <strain evidence="10">ChiHjej12B11-29160</strain>
    </source>
</reference>
<organism evidence="10 11">
    <name type="scientific">Candidatus Coprovicinus avistercoris</name>
    <dbReference type="NCBI Taxonomy" id="2840754"/>
    <lineage>
        <taxon>Bacteria</taxon>
        <taxon>Bacillati</taxon>
        <taxon>Actinomycetota</taxon>
        <taxon>Coriobacteriia</taxon>
        <taxon>Coriobacteriales</taxon>
        <taxon>Coriobacteriaceae</taxon>
        <taxon>Coriobacteriaceae incertae sedis</taxon>
        <taxon>Candidatus Coprovicinus</taxon>
    </lineage>
</organism>
<dbReference type="SUPFAM" id="SSF53633">
    <property type="entry name" value="Carbamate kinase-like"/>
    <property type="match status" value="1"/>
</dbReference>
<comment type="catalytic activity">
    <reaction evidence="8">
        <text>L-glutamate + ATP = L-glutamyl 5-phosphate + ADP</text>
        <dbReference type="Rhea" id="RHEA:14877"/>
        <dbReference type="ChEBI" id="CHEBI:29985"/>
        <dbReference type="ChEBI" id="CHEBI:30616"/>
        <dbReference type="ChEBI" id="CHEBI:58274"/>
        <dbReference type="ChEBI" id="CHEBI:456216"/>
        <dbReference type="EC" id="2.7.2.11"/>
    </reaction>
</comment>
<dbReference type="InterPro" id="IPR001048">
    <property type="entry name" value="Asp/Glu/Uridylate_kinase"/>
</dbReference>